<reference evidence="1 2" key="1">
    <citation type="submission" date="2024-03" db="EMBL/GenBank/DDBJ databases">
        <authorList>
            <person name="Gkanogiannis A."/>
            <person name="Becerra Lopez-Lavalle L."/>
        </authorList>
    </citation>
    <scope>NUCLEOTIDE SEQUENCE [LARGE SCALE GENOMIC DNA]</scope>
</reference>
<sequence>MYAKCLCYTFSFSLYEGINQPHSNIAANQHESQLPFCHSFIHTVVSDLFTPFKASSSTALLYPSSTHLVYEFPPPIRICHQSFSLRVFTTSPNLSPII</sequence>
<gene>
    <name evidence="1" type="ORF">CITCOLO1_LOCUS11455</name>
</gene>
<name>A0ABP0YIH0_9ROSI</name>
<keyword evidence="2" id="KW-1185">Reference proteome</keyword>
<proteinExistence type="predicted"/>
<evidence type="ECO:0000313" key="2">
    <source>
        <dbReference type="Proteomes" id="UP001642487"/>
    </source>
</evidence>
<dbReference type="Proteomes" id="UP001642487">
    <property type="component" value="Chromosome 4"/>
</dbReference>
<organism evidence="1 2">
    <name type="scientific">Citrullus colocynthis</name>
    <name type="common">colocynth</name>
    <dbReference type="NCBI Taxonomy" id="252529"/>
    <lineage>
        <taxon>Eukaryota</taxon>
        <taxon>Viridiplantae</taxon>
        <taxon>Streptophyta</taxon>
        <taxon>Embryophyta</taxon>
        <taxon>Tracheophyta</taxon>
        <taxon>Spermatophyta</taxon>
        <taxon>Magnoliopsida</taxon>
        <taxon>eudicotyledons</taxon>
        <taxon>Gunneridae</taxon>
        <taxon>Pentapetalae</taxon>
        <taxon>rosids</taxon>
        <taxon>fabids</taxon>
        <taxon>Cucurbitales</taxon>
        <taxon>Cucurbitaceae</taxon>
        <taxon>Benincaseae</taxon>
        <taxon>Citrullus</taxon>
    </lineage>
</organism>
<evidence type="ECO:0000313" key="1">
    <source>
        <dbReference type="EMBL" id="CAK9319450.1"/>
    </source>
</evidence>
<accession>A0ABP0YIH0</accession>
<protein>
    <submittedName>
        <fullName evidence="1">Uncharacterized protein</fullName>
    </submittedName>
</protein>
<dbReference type="EMBL" id="OZ021738">
    <property type="protein sequence ID" value="CAK9319450.1"/>
    <property type="molecule type" value="Genomic_DNA"/>
</dbReference>